<proteinExistence type="predicted"/>
<dbReference type="Proteomes" id="UP000437131">
    <property type="component" value="Unassembled WGS sequence"/>
</dbReference>
<evidence type="ECO:0000313" key="2">
    <source>
        <dbReference type="EMBL" id="MTF40172.1"/>
    </source>
</evidence>
<name>A0A844GYN9_9CHRO</name>
<gene>
    <name evidence="2" type="ORF">GGC33_14715</name>
</gene>
<evidence type="ECO:0000256" key="1">
    <source>
        <dbReference type="SAM" id="MobiDB-lite"/>
    </source>
</evidence>
<dbReference type="AlphaFoldDB" id="A0A844GYN9"/>
<dbReference type="PANTHER" id="PTHR36341">
    <property type="entry name" value="DUF2996 FAMILY PROTEIN"/>
    <property type="match status" value="1"/>
</dbReference>
<dbReference type="InterPro" id="IPR021374">
    <property type="entry name" value="DUF2996"/>
</dbReference>
<accession>A0A844GYN9</accession>
<protein>
    <submittedName>
        <fullName evidence="2">DUF2996 domain-containing protein</fullName>
    </submittedName>
</protein>
<reference evidence="2 3" key="1">
    <citation type="submission" date="2019-11" db="EMBL/GenBank/DDBJ databases">
        <title>Isolation of a new High Light Tolerant Cyanobacteria.</title>
        <authorList>
            <person name="Dobson Z."/>
            <person name="Vaughn N."/>
            <person name="Vaughn M."/>
            <person name="Fromme P."/>
            <person name="Mazor Y."/>
        </authorList>
    </citation>
    <scope>NUCLEOTIDE SEQUENCE [LARGE SCALE GENOMIC DNA]</scope>
    <source>
        <strain evidence="2 3">0216</strain>
    </source>
</reference>
<sequence length="141" mass="16132">MTEETKTTPTKPAKKAKPPALEDKPFEEFMSEHFTPSLEKALTEKGLSEVALEFKKAKIPITGYESSPECWQIIGDLGDRTFYLYFLEEDISGQKGFSCTAKGEKPSTLESFMIDERRVNLDLMVLYTLQRLNGQKWLTRN</sequence>
<comment type="caution">
    <text evidence="2">The sequence shown here is derived from an EMBL/GenBank/DDBJ whole genome shotgun (WGS) entry which is preliminary data.</text>
</comment>
<evidence type="ECO:0000313" key="3">
    <source>
        <dbReference type="Proteomes" id="UP000437131"/>
    </source>
</evidence>
<dbReference type="PANTHER" id="PTHR36341:SF3">
    <property type="entry name" value="DUF2996 FAMILY PROTEIN"/>
    <property type="match status" value="1"/>
</dbReference>
<organism evidence="2 3">
    <name type="scientific">Cyanobacterium aponinum 0216</name>
    <dbReference type="NCBI Taxonomy" id="2676140"/>
    <lineage>
        <taxon>Bacteria</taxon>
        <taxon>Bacillati</taxon>
        <taxon>Cyanobacteriota</taxon>
        <taxon>Cyanophyceae</taxon>
        <taxon>Oscillatoriophycideae</taxon>
        <taxon>Chroococcales</taxon>
        <taxon>Geminocystaceae</taxon>
        <taxon>Cyanobacterium</taxon>
    </lineage>
</organism>
<feature type="region of interest" description="Disordered" evidence="1">
    <location>
        <begin position="1"/>
        <end position="22"/>
    </location>
</feature>
<dbReference type="RefSeq" id="WP_015220251.1">
    <property type="nucleotide sequence ID" value="NZ_WMIA01000022.1"/>
</dbReference>
<dbReference type="EMBL" id="WMIA01000022">
    <property type="protein sequence ID" value="MTF40172.1"/>
    <property type="molecule type" value="Genomic_DNA"/>
</dbReference>
<dbReference type="Pfam" id="PF11210">
    <property type="entry name" value="DUF2996"/>
    <property type="match status" value="1"/>
</dbReference>